<dbReference type="STRING" id="1126833.VN24_18410"/>
<proteinExistence type="inferred from homology"/>
<name>A0A0D5NMG9_9BACL</name>
<protein>
    <recommendedName>
        <fullName evidence="6">ABC transporter substrate-binding protein</fullName>
    </recommendedName>
</protein>
<dbReference type="InterPro" id="IPR006059">
    <property type="entry name" value="SBP"/>
</dbReference>
<dbReference type="PROSITE" id="PS51257">
    <property type="entry name" value="PROKAR_LIPOPROTEIN"/>
    <property type="match status" value="1"/>
</dbReference>
<dbReference type="AlphaFoldDB" id="A0A0D5NMG9"/>
<dbReference type="OrthoDB" id="355435at2"/>
<dbReference type="PATRIC" id="fig|1126833.4.peg.4052"/>
<organism evidence="4 5">
    <name type="scientific">Paenibacillus beijingensis</name>
    <dbReference type="NCBI Taxonomy" id="1126833"/>
    <lineage>
        <taxon>Bacteria</taxon>
        <taxon>Bacillati</taxon>
        <taxon>Bacillota</taxon>
        <taxon>Bacilli</taxon>
        <taxon>Bacillales</taxon>
        <taxon>Paenibacillaceae</taxon>
        <taxon>Paenibacillus</taxon>
    </lineage>
</organism>
<sequence length="430" mass="47820">MLKRERLLAIGLMMTAAVVSACRGGGGDEASLSGDKSSQVKETLTVWVNRPDPLYEKTANEIAEEMNVSLKYELTNGDDLYTTKLKTAIVANELPDVYMQDAGLSDRSMLLTSKSAAPLNDTLKQLGAESKYYKGQLTKDKDGTIYSLPYRPDTGYVLLYNKKLMAKLGKQPPKTYDDLLNISEAALANRLLPIALGNKDRWPGDLLYNMLVLRQDTEAYAKAAKGEMKFTDKPFVQAAEQIIELVRLGAFGNEVLANGDQEVMNMFYSGKAVFYPTGSWVFFSGAIEHLKNDLGFAIFPKTGPVDDLYLSSLSNHNDEAPYALFVNPSSKRLAEAKEFAVRFSLQLNDVQVKSGQIPYAQTEAKPEGPISKSFSEFVGYTLKLKGTQTFWFDVLPREKGERFRDLTQKLYTGDLSAADFTLQLEAVMRK</sequence>
<dbReference type="KEGG" id="pbj:VN24_18410"/>
<dbReference type="Pfam" id="PF01547">
    <property type="entry name" value="SBP_bac_1"/>
    <property type="match status" value="1"/>
</dbReference>
<dbReference type="RefSeq" id="WP_045671600.1">
    <property type="nucleotide sequence ID" value="NZ_CP011058.1"/>
</dbReference>
<comment type="similarity">
    <text evidence="1">Belongs to the bacterial solute-binding protein 1 family.</text>
</comment>
<dbReference type="PANTHER" id="PTHR43649">
    <property type="entry name" value="ARABINOSE-BINDING PROTEIN-RELATED"/>
    <property type="match status" value="1"/>
</dbReference>
<dbReference type="InterPro" id="IPR050490">
    <property type="entry name" value="Bact_solute-bd_prot1"/>
</dbReference>
<evidence type="ECO:0000313" key="5">
    <source>
        <dbReference type="Proteomes" id="UP000032633"/>
    </source>
</evidence>
<reference evidence="4 5" key="1">
    <citation type="journal article" date="2015" name="J. Biotechnol.">
        <title>Complete genome sequence of Paenibacillus beijingensis 7188(T) (=DSM 24997(T)), a novel rhizobacterium from jujube garden soil.</title>
        <authorList>
            <person name="Kwak Y."/>
            <person name="Shin J.H."/>
        </authorList>
    </citation>
    <scope>NUCLEOTIDE SEQUENCE [LARGE SCALE GENOMIC DNA]</scope>
    <source>
        <strain evidence="4 5">DSM 24997</strain>
    </source>
</reference>
<evidence type="ECO:0000256" key="2">
    <source>
        <dbReference type="ARBA" id="ARBA00022448"/>
    </source>
</evidence>
<feature type="chain" id="PRO_5002296562" description="ABC transporter substrate-binding protein" evidence="3">
    <location>
        <begin position="22"/>
        <end position="430"/>
    </location>
</feature>
<dbReference type="HOGENOM" id="CLU_031285_12_0_9"/>
<evidence type="ECO:0000313" key="4">
    <source>
        <dbReference type="EMBL" id="AJY76172.1"/>
    </source>
</evidence>
<reference evidence="5" key="2">
    <citation type="submission" date="2015-03" db="EMBL/GenBank/DDBJ databases">
        <title>Genome sequence of Paenibacillus beijingensis strain DSM 24997T.</title>
        <authorList>
            <person name="Kwak Y."/>
            <person name="Shin J.-H."/>
        </authorList>
    </citation>
    <scope>NUCLEOTIDE SEQUENCE [LARGE SCALE GENOMIC DNA]</scope>
    <source>
        <strain evidence="5">DSM 24997</strain>
    </source>
</reference>
<evidence type="ECO:0000256" key="3">
    <source>
        <dbReference type="SAM" id="SignalP"/>
    </source>
</evidence>
<keyword evidence="2" id="KW-0813">Transport</keyword>
<dbReference type="Proteomes" id="UP000032633">
    <property type="component" value="Chromosome"/>
</dbReference>
<dbReference type="Gene3D" id="3.40.190.10">
    <property type="entry name" value="Periplasmic binding protein-like II"/>
    <property type="match status" value="2"/>
</dbReference>
<keyword evidence="5" id="KW-1185">Reference proteome</keyword>
<dbReference type="SUPFAM" id="SSF53850">
    <property type="entry name" value="Periplasmic binding protein-like II"/>
    <property type="match status" value="1"/>
</dbReference>
<accession>A0A0D5NMG9</accession>
<gene>
    <name evidence="4" type="ORF">VN24_18410</name>
</gene>
<keyword evidence="3" id="KW-0732">Signal</keyword>
<feature type="signal peptide" evidence="3">
    <location>
        <begin position="1"/>
        <end position="21"/>
    </location>
</feature>
<dbReference type="PANTHER" id="PTHR43649:SF29">
    <property type="entry name" value="OSMOPROTECTIVE COMPOUNDS-BINDING PROTEIN GGTB"/>
    <property type="match status" value="1"/>
</dbReference>
<dbReference type="EMBL" id="CP011058">
    <property type="protein sequence ID" value="AJY76172.1"/>
    <property type="molecule type" value="Genomic_DNA"/>
</dbReference>
<evidence type="ECO:0000256" key="1">
    <source>
        <dbReference type="ARBA" id="ARBA00008520"/>
    </source>
</evidence>
<evidence type="ECO:0008006" key="6">
    <source>
        <dbReference type="Google" id="ProtNLM"/>
    </source>
</evidence>